<dbReference type="GO" id="GO:0003700">
    <property type="term" value="F:DNA-binding transcription factor activity"/>
    <property type="evidence" value="ECO:0007669"/>
    <property type="project" value="InterPro"/>
</dbReference>
<keyword evidence="3" id="KW-0804">Transcription</keyword>
<feature type="domain" description="HTH araC/xylS-type" evidence="4">
    <location>
        <begin position="172"/>
        <end position="270"/>
    </location>
</feature>
<protein>
    <submittedName>
        <fullName evidence="5">AraC family transcriptional regulator</fullName>
    </submittedName>
</protein>
<dbReference type="Gene3D" id="1.10.10.60">
    <property type="entry name" value="Homeodomain-like"/>
    <property type="match status" value="1"/>
</dbReference>
<evidence type="ECO:0000313" key="6">
    <source>
        <dbReference type="Proteomes" id="UP000282195"/>
    </source>
</evidence>
<dbReference type="RefSeq" id="WP_120702738.1">
    <property type="nucleotide sequence ID" value="NZ_CP032694.1"/>
</dbReference>
<organism evidence="5 6">
    <name type="scientific">Rhizobium jaguaris</name>
    <dbReference type="NCBI Taxonomy" id="1312183"/>
    <lineage>
        <taxon>Bacteria</taxon>
        <taxon>Pseudomonadati</taxon>
        <taxon>Pseudomonadota</taxon>
        <taxon>Alphaproteobacteria</taxon>
        <taxon>Hyphomicrobiales</taxon>
        <taxon>Rhizobiaceae</taxon>
        <taxon>Rhizobium/Agrobacterium group</taxon>
        <taxon>Rhizobium</taxon>
    </lineage>
</organism>
<evidence type="ECO:0000256" key="2">
    <source>
        <dbReference type="ARBA" id="ARBA00023125"/>
    </source>
</evidence>
<dbReference type="GO" id="GO:0043565">
    <property type="term" value="F:sequence-specific DNA binding"/>
    <property type="evidence" value="ECO:0007669"/>
    <property type="project" value="InterPro"/>
</dbReference>
<dbReference type="Proteomes" id="UP000282195">
    <property type="component" value="Chromosome"/>
</dbReference>
<dbReference type="InterPro" id="IPR009057">
    <property type="entry name" value="Homeodomain-like_sf"/>
</dbReference>
<sequence>MLDDGLGTFGIKAERRNIAAGLTYIPASPFHRLGIHIGAPVNASCRCDGRQHRRVQSHGDINIVPAGLDGEWEDDADCSILRLWISPAIVRSAAEDMEIDPDSVAVVPKFQHRDPGIEHIALALETQMSMDEPSDRLFVESLGKALAVRLINGPFNLTTIAARQKLSSSQRRRLIEFIESHLDQDLSLAQLAGVASISASHLKVLFRRSFGMPVHQYVIRCRVERARSLLVLGELPISQIALASGFAHQSHMAQAMKRILGVTPASIARMKAIASLQAENRSFIARFCSSSSDPVRQDV</sequence>
<proteinExistence type="predicted"/>
<evidence type="ECO:0000256" key="3">
    <source>
        <dbReference type="ARBA" id="ARBA00023163"/>
    </source>
</evidence>
<dbReference type="AlphaFoldDB" id="A0A387FJQ2"/>
<evidence type="ECO:0000256" key="1">
    <source>
        <dbReference type="ARBA" id="ARBA00023015"/>
    </source>
</evidence>
<dbReference type="KEGG" id="rjg:CCGE525_01485"/>
<dbReference type="EMBL" id="CP032694">
    <property type="protein sequence ID" value="AYG57637.1"/>
    <property type="molecule type" value="Genomic_DNA"/>
</dbReference>
<evidence type="ECO:0000259" key="4">
    <source>
        <dbReference type="PROSITE" id="PS01124"/>
    </source>
</evidence>
<dbReference type="OrthoDB" id="9806208at2"/>
<gene>
    <name evidence="5" type="ORF">CCGE525_01485</name>
</gene>
<reference evidence="5 6" key="1">
    <citation type="submission" date="2018-10" db="EMBL/GenBank/DDBJ databases">
        <title>Rhizobium etli, R. leguminosarum and a new Rhizobium genospecies from Phaseolus dumosus.</title>
        <authorList>
            <person name="Ramirez-Puebla S.T."/>
            <person name="Rogel-Hernandez M.A."/>
            <person name="Guerrero G."/>
            <person name="Ormeno-Orrillo E."/>
            <person name="Martinez-Romero J.C."/>
            <person name="Negrete-Yankelevich S."/>
            <person name="Martinez-Romero E."/>
        </authorList>
    </citation>
    <scope>NUCLEOTIDE SEQUENCE [LARGE SCALE GENOMIC DNA]</scope>
    <source>
        <strain evidence="5 6">CCGE525</strain>
    </source>
</reference>
<dbReference type="PANTHER" id="PTHR46796">
    <property type="entry name" value="HTH-TYPE TRANSCRIPTIONAL ACTIVATOR RHAS-RELATED"/>
    <property type="match status" value="1"/>
</dbReference>
<name>A0A387FJQ2_9HYPH</name>
<dbReference type="PANTHER" id="PTHR46796:SF6">
    <property type="entry name" value="ARAC SUBFAMILY"/>
    <property type="match status" value="1"/>
</dbReference>
<dbReference type="InterPro" id="IPR050204">
    <property type="entry name" value="AraC_XylS_family_regulators"/>
</dbReference>
<keyword evidence="2" id="KW-0238">DNA-binding</keyword>
<dbReference type="SUPFAM" id="SSF46689">
    <property type="entry name" value="Homeodomain-like"/>
    <property type="match status" value="2"/>
</dbReference>
<dbReference type="SMART" id="SM00342">
    <property type="entry name" value="HTH_ARAC"/>
    <property type="match status" value="1"/>
</dbReference>
<dbReference type="Pfam" id="PF12833">
    <property type="entry name" value="HTH_18"/>
    <property type="match status" value="1"/>
</dbReference>
<accession>A0A387FJQ2</accession>
<keyword evidence="6" id="KW-1185">Reference proteome</keyword>
<evidence type="ECO:0000313" key="5">
    <source>
        <dbReference type="EMBL" id="AYG57637.1"/>
    </source>
</evidence>
<dbReference type="PROSITE" id="PS01124">
    <property type="entry name" value="HTH_ARAC_FAMILY_2"/>
    <property type="match status" value="1"/>
</dbReference>
<dbReference type="InterPro" id="IPR018060">
    <property type="entry name" value="HTH_AraC"/>
</dbReference>
<keyword evidence="1" id="KW-0805">Transcription regulation</keyword>